<dbReference type="GO" id="GO:0009100">
    <property type="term" value="P:glycoprotein metabolic process"/>
    <property type="evidence" value="ECO:0007669"/>
    <property type="project" value="UniProtKB-ARBA"/>
</dbReference>
<dbReference type="PANTHER" id="PTHR43404">
    <property type="entry name" value="LIPOPOLYSACCHARIDE CHOLINEPHOSPHOTRANSFERASE LICD"/>
    <property type="match status" value="1"/>
</dbReference>
<dbReference type="Proteomes" id="UP000256763">
    <property type="component" value="Unassembled WGS sequence"/>
</dbReference>
<dbReference type="InterPro" id="IPR007074">
    <property type="entry name" value="LicD/FKTN/FKRP_NTP_transf"/>
</dbReference>
<dbReference type="OrthoDB" id="9786100at2"/>
<accession>A0A3E0WUQ0</accession>
<evidence type="ECO:0000313" key="3">
    <source>
        <dbReference type="Proteomes" id="UP000256763"/>
    </source>
</evidence>
<evidence type="ECO:0000259" key="1">
    <source>
        <dbReference type="Pfam" id="PF04991"/>
    </source>
</evidence>
<feature type="domain" description="LicD/FKTN/FKRP nucleotidyltransferase" evidence="1">
    <location>
        <begin position="37"/>
        <end position="139"/>
    </location>
</feature>
<dbReference type="Pfam" id="PF04991">
    <property type="entry name" value="LicD"/>
    <property type="match status" value="1"/>
</dbReference>
<keyword evidence="3" id="KW-1185">Reference proteome</keyword>
<dbReference type="InterPro" id="IPR052942">
    <property type="entry name" value="LPS_cholinephosphotransferase"/>
</dbReference>
<proteinExistence type="predicted"/>
<gene>
    <name evidence="2" type="ORF">CAL65_12360</name>
</gene>
<name>A0A3E0WUQ0_9GAMM</name>
<dbReference type="EMBL" id="NFZW01000011">
    <property type="protein sequence ID" value="RFA35716.1"/>
    <property type="molecule type" value="Genomic_DNA"/>
</dbReference>
<comment type="caution">
    <text evidence="2">The sequence shown here is derived from an EMBL/GenBank/DDBJ whole genome shotgun (WGS) entry which is preliminary data.</text>
</comment>
<reference evidence="3" key="1">
    <citation type="submission" date="2017-05" db="EMBL/GenBank/DDBJ databases">
        <authorList>
            <person name="Sharma S."/>
            <person name="Sidhu C."/>
            <person name="Pinnaka A.K."/>
        </authorList>
    </citation>
    <scope>NUCLEOTIDE SEQUENCE [LARGE SCALE GENOMIC DNA]</scope>
    <source>
        <strain evidence="3">AK93</strain>
    </source>
</reference>
<sequence>MHLLEPGATHGGALTQDEIHRILFDMLATVDAILARHRIRYMVGFGTLLGAVRHRSFIPWDDDVDICVLQEDLPRAIACLSNELPPHFAVLGRGEDSFGWDVDVRVRDCRTVVIEPGQTVGDNAAAGARGLFVDVMAVPAIKPLTRLNYTLERQLLAWMAADGRRVIRKAVGRPILMLLQLLALGLAQWPAKRKRLISDRWLGGLYAEQAVFPLAEVHIEGRRFPAPSCFHQVLSDLYGDYMKPPSDVDRKRHFVECYRMPDTAP</sequence>
<organism evidence="2 3">
    <name type="scientific">Alkalilimnicola ehrlichii</name>
    <dbReference type="NCBI Taxonomy" id="351052"/>
    <lineage>
        <taxon>Bacteria</taxon>
        <taxon>Pseudomonadati</taxon>
        <taxon>Pseudomonadota</taxon>
        <taxon>Gammaproteobacteria</taxon>
        <taxon>Chromatiales</taxon>
        <taxon>Ectothiorhodospiraceae</taxon>
        <taxon>Alkalilimnicola</taxon>
    </lineage>
</organism>
<dbReference type="AlphaFoldDB" id="A0A3E0WUQ0"/>
<evidence type="ECO:0000313" key="2">
    <source>
        <dbReference type="EMBL" id="RFA35716.1"/>
    </source>
</evidence>
<protein>
    <recommendedName>
        <fullName evidence="1">LicD/FKTN/FKRP nucleotidyltransferase domain-containing protein</fullName>
    </recommendedName>
</protein>
<dbReference type="RefSeq" id="WP_116302481.1">
    <property type="nucleotide sequence ID" value="NZ_NFZV01000011.1"/>
</dbReference>
<dbReference type="PANTHER" id="PTHR43404:SF2">
    <property type="entry name" value="LIPOPOLYSACCHARIDE CHOLINEPHOSPHOTRANSFERASE LICD"/>
    <property type="match status" value="1"/>
</dbReference>